<reference evidence="2 3" key="1">
    <citation type="journal article" date="2007" name="Science">
        <title>Sea anemone genome reveals ancestral eumetazoan gene repertoire and genomic organization.</title>
        <authorList>
            <person name="Putnam N.H."/>
            <person name="Srivastava M."/>
            <person name="Hellsten U."/>
            <person name="Dirks B."/>
            <person name="Chapman J."/>
            <person name="Salamov A."/>
            <person name="Terry A."/>
            <person name="Shapiro H."/>
            <person name="Lindquist E."/>
            <person name="Kapitonov V.V."/>
            <person name="Jurka J."/>
            <person name="Genikhovich G."/>
            <person name="Grigoriev I.V."/>
            <person name="Lucas S.M."/>
            <person name="Steele R.E."/>
            <person name="Finnerty J.R."/>
            <person name="Technau U."/>
            <person name="Martindale M.Q."/>
            <person name="Rokhsar D.S."/>
        </authorList>
    </citation>
    <scope>NUCLEOTIDE SEQUENCE [LARGE SCALE GENOMIC DNA]</scope>
    <source>
        <strain evidence="3">CH2 X CH6</strain>
    </source>
</reference>
<dbReference type="PhylomeDB" id="A7RZ37"/>
<dbReference type="PANTHER" id="PTHR46623:SF6">
    <property type="entry name" value="ALPHA_BETA-HYDROLASES SUPERFAMILY PROTEIN"/>
    <property type="match status" value="1"/>
</dbReference>
<dbReference type="Pfam" id="PF01738">
    <property type="entry name" value="DLH"/>
    <property type="match status" value="1"/>
</dbReference>
<dbReference type="EMBL" id="DS469555">
    <property type="protein sequence ID" value="EDO43288.1"/>
    <property type="molecule type" value="Genomic_DNA"/>
</dbReference>
<dbReference type="eggNOG" id="KOG3043">
    <property type="taxonomic scope" value="Eukaryota"/>
</dbReference>
<dbReference type="Gene3D" id="3.40.50.1820">
    <property type="entry name" value="alpha/beta hydrolase"/>
    <property type="match status" value="1"/>
</dbReference>
<dbReference type="InterPro" id="IPR002925">
    <property type="entry name" value="Dienelactn_hydro"/>
</dbReference>
<dbReference type="InterPro" id="IPR029058">
    <property type="entry name" value="AB_hydrolase_fold"/>
</dbReference>
<feature type="domain" description="Dienelactone hydrolase" evidence="1">
    <location>
        <begin position="53"/>
        <end position="252"/>
    </location>
</feature>
<keyword evidence="3" id="KW-1185">Reference proteome</keyword>
<proteinExistence type="predicted"/>
<dbReference type="OMA" id="FNREVGH"/>
<dbReference type="Proteomes" id="UP000001593">
    <property type="component" value="Unassembled WGS sequence"/>
</dbReference>
<organism evidence="2 3">
    <name type="scientific">Nematostella vectensis</name>
    <name type="common">Starlet sea anemone</name>
    <dbReference type="NCBI Taxonomy" id="45351"/>
    <lineage>
        <taxon>Eukaryota</taxon>
        <taxon>Metazoa</taxon>
        <taxon>Cnidaria</taxon>
        <taxon>Anthozoa</taxon>
        <taxon>Hexacorallia</taxon>
        <taxon>Actiniaria</taxon>
        <taxon>Edwardsiidae</taxon>
        <taxon>Nematostella</taxon>
    </lineage>
</organism>
<evidence type="ECO:0000313" key="2">
    <source>
        <dbReference type="EMBL" id="EDO43288.1"/>
    </source>
</evidence>
<protein>
    <recommendedName>
        <fullName evidence="1">Dienelactone hydrolase domain-containing protein</fullName>
    </recommendedName>
</protein>
<evidence type="ECO:0000313" key="3">
    <source>
        <dbReference type="Proteomes" id="UP000001593"/>
    </source>
</evidence>
<gene>
    <name evidence="2" type="ORF">NEMVEDRAFT_v1g164392</name>
</gene>
<dbReference type="InParanoid" id="A7RZ37"/>
<dbReference type="SUPFAM" id="SSF53474">
    <property type="entry name" value="alpha/beta-Hydrolases"/>
    <property type="match status" value="1"/>
</dbReference>
<dbReference type="PANTHER" id="PTHR46623">
    <property type="entry name" value="CARBOXYMETHYLENEBUTENOLIDASE-RELATED"/>
    <property type="match status" value="1"/>
</dbReference>
<dbReference type="HOGENOM" id="CLU_054590_7_2_1"/>
<dbReference type="AlphaFoldDB" id="A7RZ37"/>
<accession>A7RZ37</accession>
<dbReference type="InterPro" id="IPR051049">
    <property type="entry name" value="Dienelactone_hydrolase-like"/>
</dbReference>
<evidence type="ECO:0000259" key="1">
    <source>
        <dbReference type="Pfam" id="PF01738"/>
    </source>
</evidence>
<sequence>MYIENVWSLLSMLLNVQVNVQDNHVIKEPVMFNSSNSLGPCPGSLAGNITHTQRCVIVVQEWWGMNEQIKQQAVNISNRGNFVTLVPDLYRGQVAVDYAGAVHLTGNLDYPAAVEDIRGAARYLLDMGCKKVGITGFCMGGSLSLAAAVHVKEISAAVPFYGIPPDSLANVSTIQIPVQCHFGKNDTSRTAGPAGYQELRRKLEAGNVTGWNDQFFEYNAGHAFTNPHSDNYNPAIAELSTQRMIDFLNKYLA</sequence>
<dbReference type="STRING" id="45351.A7RZ37"/>
<dbReference type="KEGG" id="nve:5515261"/>
<dbReference type="OrthoDB" id="17560at2759"/>
<name>A7RZ37_NEMVE</name>
<dbReference type="GO" id="GO:0016787">
    <property type="term" value="F:hydrolase activity"/>
    <property type="evidence" value="ECO:0007669"/>
    <property type="project" value="InterPro"/>
</dbReference>